<gene>
    <name evidence="1" type="ORF">GLOINDRAFT_34031</name>
</gene>
<sequence length="59" mass="6767">MYYPPETFIPKDNVLQAKSGTERISAMDCFIQSTSPNNKYLFTIQTNSNNMTVQLVLVY</sequence>
<proteinExistence type="predicted"/>
<dbReference type="EMBL" id="KI291470">
    <property type="protein sequence ID" value="ESA06558.1"/>
    <property type="molecule type" value="Genomic_DNA"/>
</dbReference>
<accession>U9TJV2</accession>
<evidence type="ECO:0000313" key="1">
    <source>
        <dbReference type="EMBL" id="ESA06558.1"/>
    </source>
</evidence>
<protein>
    <submittedName>
        <fullName evidence="1">Uncharacterized protein</fullName>
    </submittedName>
</protein>
<dbReference type="AlphaFoldDB" id="U9TJV2"/>
<reference evidence="1" key="1">
    <citation type="submission" date="2013-07" db="EMBL/GenBank/DDBJ databases">
        <title>The genome of an arbuscular mycorrhizal fungus provides insights into the evolution of the oldest plant symbiosis.</title>
        <authorList>
            <consortium name="DOE Joint Genome Institute"/>
            <person name="Tisserant E."/>
            <person name="Malbreil M."/>
            <person name="Kuo A."/>
            <person name="Kohler A."/>
            <person name="Symeonidi A."/>
            <person name="Balestrini R."/>
            <person name="Charron P."/>
            <person name="Duensing N."/>
            <person name="Frei-dit-Frey N."/>
            <person name="Gianinazzi-Pearson V."/>
            <person name="Gilbert B."/>
            <person name="Handa Y."/>
            <person name="Hijri M."/>
            <person name="Kaul R."/>
            <person name="Kawaguchi M."/>
            <person name="Krajinski F."/>
            <person name="Lammers P."/>
            <person name="Lapierre D."/>
            <person name="Masclaux F.G."/>
            <person name="Murat C."/>
            <person name="Morin E."/>
            <person name="Ndikumana S."/>
            <person name="Pagni M."/>
            <person name="Petitpierre D."/>
            <person name="Requena N."/>
            <person name="Rosikiewicz P."/>
            <person name="Riley R."/>
            <person name="Saito K."/>
            <person name="San Clemente H."/>
            <person name="Shapiro H."/>
            <person name="van Tuinen D."/>
            <person name="Becard G."/>
            <person name="Bonfante P."/>
            <person name="Paszkowski U."/>
            <person name="Shachar-Hill Y."/>
            <person name="Young J.P."/>
            <person name="Sanders I.R."/>
            <person name="Henrissat B."/>
            <person name="Rensing S.A."/>
            <person name="Grigoriev I.V."/>
            <person name="Corradi N."/>
            <person name="Roux C."/>
            <person name="Martin F."/>
        </authorList>
    </citation>
    <scope>NUCLEOTIDE SEQUENCE</scope>
    <source>
        <strain evidence="1">DAOM 197198</strain>
    </source>
</reference>
<dbReference type="HOGENOM" id="CLU_2961992_0_0_1"/>
<name>U9TJV2_RHIID</name>
<organism evidence="1">
    <name type="scientific">Rhizophagus irregularis (strain DAOM 181602 / DAOM 197198 / MUCL 43194)</name>
    <name type="common">Arbuscular mycorrhizal fungus</name>
    <name type="synonym">Glomus intraradices</name>
    <dbReference type="NCBI Taxonomy" id="747089"/>
    <lineage>
        <taxon>Eukaryota</taxon>
        <taxon>Fungi</taxon>
        <taxon>Fungi incertae sedis</taxon>
        <taxon>Mucoromycota</taxon>
        <taxon>Glomeromycotina</taxon>
        <taxon>Glomeromycetes</taxon>
        <taxon>Glomerales</taxon>
        <taxon>Glomeraceae</taxon>
        <taxon>Rhizophagus</taxon>
    </lineage>
</organism>